<name>A0A5B7HC95_PORTR</name>
<evidence type="ECO:0000313" key="2">
    <source>
        <dbReference type="EMBL" id="MPC66578.1"/>
    </source>
</evidence>
<keyword evidence="2" id="KW-0675">Receptor</keyword>
<dbReference type="Proteomes" id="UP000324222">
    <property type="component" value="Unassembled WGS sequence"/>
</dbReference>
<sequence length="35" mass="3960">MTTIKIIMQIAAQVLAYINSCVNPILYAFLSDPFR</sequence>
<comment type="caution">
    <text evidence="2">The sequence shown here is derived from an EMBL/GenBank/DDBJ whole genome shotgun (WGS) entry which is preliminary data.</text>
</comment>
<proteinExistence type="predicted"/>
<keyword evidence="1" id="KW-0812">Transmembrane</keyword>
<protein>
    <submittedName>
        <fullName evidence="2">Allatostatin-A receptor</fullName>
    </submittedName>
</protein>
<keyword evidence="1" id="KW-1133">Transmembrane helix</keyword>
<gene>
    <name evidence="2" type="primary">AR_1</name>
    <name evidence="2" type="ORF">E2C01_060727</name>
</gene>
<keyword evidence="3" id="KW-1185">Reference proteome</keyword>
<dbReference type="AlphaFoldDB" id="A0A5B7HC95"/>
<dbReference type="Gene3D" id="1.20.1070.10">
    <property type="entry name" value="Rhodopsin 7-helix transmembrane proteins"/>
    <property type="match status" value="1"/>
</dbReference>
<dbReference type="EMBL" id="VSRR010024955">
    <property type="protein sequence ID" value="MPC66578.1"/>
    <property type="molecule type" value="Genomic_DNA"/>
</dbReference>
<accession>A0A5B7HC95</accession>
<organism evidence="2 3">
    <name type="scientific">Portunus trituberculatus</name>
    <name type="common">Swimming crab</name>
    <name type="synonym">Neptunus trituberculatus</name>
    <dbReference type="NCBI Taxonomy" id="210409"/>
    <lineage>
        <taxon>Eukaryota</taxon>
        <taxon>Metazoa</taxon>
        <taxon>Ecdysozoa</taxon>
        <taxon>Arthropoda</taxon>
        <taxon>Crustacea</taxon>
        <taxon>Multicrustacea</taxon>
        <taxon>Malacostraca</taxon>
        <taxon>Eumalacostraca</taxon>
        <taxon>Eucarida</taxon>
        <taxon>Decapoda</taxon>
        <taxon>Pleocyemata</taxon>
        <taxon>Brachyura</taxon>
        <taxon>Eubrachyura</taxon>
        <taxon>Portunoidea</taxon>
        <taxon>Portunidae</taxon>
        <taxon>Portuninae</taxon>
        <taxon>Portunus</taxon>
    </lineage>
</organism>
<feature type="transmembrane region" description="Helical" evidence="1">
    <location>
        <begin position="6"/>
        <end position="30"/>
    </location>
</feature>
<evidence type="ECO:0000313" key="3">
    <source>
        <dbReference type="Proteomes" id="UP000324222"/>
    </source>
</evidence>
<evidence type="ECO:0000256" key="1">
    <source>
        <dbReference type="SAM" id="Phobius"/>
    </source>
</evidence>
<dbReference type="SUPFAM" id="SSF81321">
    <property type="entry name" value="Family A G protein-coupled receptor-like"/>
    <property type="match status" value="1"/>
</dbReference>
<keyword evidence="1" id="KW-0472">Membrane</keyword>
<reference evidence="2 3" key="1">
    <citation type="submission" date="2019-05" db="EMBL/GenBank/DDBJ databases">
        <title>Another draft genome of Portunus trituberculatus and its Hox gene families provides insights of decapod evolution.</title>
        <authorList>
            <person name="Jeong J.-H."/>
            <person name="Song I."/>
            <person name="Kim S."/>
            <person name="Choi T."/>
            <person name="Kim D."/>
            <person name="Ryu S."/>
            <person name="Kim W."/>
        </authorList>
    </citation>
    <scope>NUCLEOTIDE SEQUENCE [LARGE SCALE GENOMIC DNA]</scope>
    <source>
        <tissue evidence="2">Muscle</tissue>
    </source>
</reference>